<comment type="catalytic activity">
    <reaction evidence="5 6">
        <text>Exonucleolytic cleavage in either 5'- to 3'- or 3'- to 5'-direction to yield nucleoside 5'-phosphates.</text>
        <dbReference type="EC" id="3.1.11.6"/>
    </reaction>
</comment>
<evidence type="ECO:0000259" key="9">
    <source>
        <dbReference type="Pfam" id="PF13742"/>
    </source>
</evidence>
<dbReference type="HAMAP" id="MF_00378">
    <property type="entry name" value="Exonuc_7_L"/>
    <property type="match status" value="1"/>
</dbReference>
<dbReference type="OrthoDB" id="9802795at2"/>
<dbReference type="EMBL" id="SMFX01000001">
    <property type="protein sequence ID" value="TCK17488.1"/>
    <property type="molecule type" value="Genomic_DNA"/>
</dbReference>
<evidence type="ECO:0000256" key="5">
    <source>
        <dbReference type="HAMAP-Rule" id="MF_00378"/>
    </source>
</evidence>
<feature type="coiled-coil region" evidence="7">
    <location>
        <begin position="311"/>
        <end position="338"/>
    </location>
</feature>
<evidence type="ECO:0000256" key="1">
    <source>
        <dbReference type="ARBA" id="ARBA00022490"/>
    </source>
</evidence>
<dbReference type="CDD" id="cd04489">
    <property type="entry name" value="ExoVII_LU_OBF"/>
    <property type="match status" value="1"/>
</dbReference>
<comment type="similarity">
    <text evidence="5 6">Belongs to the XseA family.</text>
</comment>
<dbReference type="GO" id="GO:0008855">
    <property type="term" value="F:exodeoxyribonuclease VII activity"/>
    <property type="evidence" value="ECO:0007669"/>
    <property type="project" value="UniProtKB-UniRule"/>
</dbReference>
<protein>
    <recommendedName>
        <fullName evidence="5">Exodeoxyribonuclease 7 large subunit</fullName>
        <ecNumber evidence="5">3.1.11.6</ecNumber>
    </recommendedName>
    <alternativeName>
        <fullName evidence="5">Exodeoxyribonuclease VII large subunit</fullName>
        <shortName evidence="5">Exonuclease VII large subunit</shortName>
    </alternativeName>
</protein>
<evidence type="ECO:0000256" key="4">
    <source>
        <dbReference type="ARBA" id="ARBA00022839"/>
    </source>
</evidence>
<comment type="subunit">
    <text evidence="5">Heterooligomer composed of large and small subunits.</text>
</comment>
<dbReference type="AlphaFoldDB" id="A0A4R1H8C7"/>
<keyword evidence="4 5" id="KW-0269">Exonuclease</keyword>
<keyword evidence="2 5" id="KW-0540">Nuclease</keyword>
<evidence type="ECO:0000256" key="6">
    <source>
        <dbReference type="RuleBase" id="RU004355"/>
    </source>
</evidence>
<keyword evidence="11" id="KW-1185">Reference proteome</keyword>
<keyword evidence="1 5" id="KW-0963">Cytoplasm</keyword>
<evidence type="ECO:0000256" key="3">
    <source>
        <dbReference type="ARBA" id="ARBA00022801"/>
    </source>
</evidence>
<dbReference type="InterPro" id="IPR020579">
    <property type="entry name" value="Exonuc_VII_lsu_C"/>
</dbReference>
<evidence type="ECO:0000259" key="8">
    <source>
        <dbReference type="Pfam" id="PF02601"/>
    </source>
</evidence>
<evidence type="ECO:0000256" key="7">
    <source>
        <dbReference type="SAM" id="Coils"/>
    </source>
</evidence>
<reference evidence="10 11" key="1">
    <citation type="submission" date="2019-03" db="EMBL/GenBank/DDBJ databases">
        <title>Genomic Encyclopedia of Type Strains, Phase IV (KMG-IV): sequencing the most valuable type-strain genomes for metagenomic binning, comparative biology and taxonomic classification.</title>
        <authorList>
            <person name="Goeker M."/>
        </authorList>
    </citation>
    <scope>NUCLEOTIDE SEQUENCE [LARGE SCALE GENOMIC DNA]</scope>
    <source>
        <strain evidence="10 11">DSM 19610</strain>
    </source>
</reference>
<evidence type="ECO:0000313" key="11">
    <source>
        <dbReference type="Proteomes" id="UP000295707"/>
    </source>
</evidence>
<comment type="caution">
    <text evidence="10">The sequence shown here is derived from an EMBL/GenBank/DDBJ whole genome shotgun (WGS) entry which is preliminary data.</text>
</comment>
<keyword evidence="7" id="KW-0175">Coiled coil</keyword>
<evidence type="ECO:0000313" key="10">
    <source>
        <dbReference type="EMBL" id="TCK17488.1"/>
    </source>
</evidence>
<dbReference type="NCBIfam" id="TIGR00237">
    <property type="entry name" value="xseA"/>
    <property type="match status" value="1"/>
</dbReference>
<dbReference type="Pfam" id="PF13742">
    <property type="entry name" value="tRNA_anti_2"/>
    <property type="match status" value="1"/>
</dbReference>
<feature type="domain" description="Exonuclease VII large subunit C-terminal" evidence="8">
    <location>
        <begin position="125"/>
        <end position="438"/>
    </location>
</feature>
<keyword evidence="3 5" id="KW-0378">Hydrolase</keyword>
<dbReference type="GO" id="GO:0006308">
    <property type="term" value="P:DNA catabolic process"/>
    <property type="evidence" value="ECO:0007669"/>
    <property type="project" value="UniProtKB-UniRule"/>
</dbReference>
<dbReference type="InterPro" id="IPR025824">
    <property type="entry name" value="OB-fold_nuc-bd_dom"/>
</dbReference>
<accession>A0A4R1H8C7</accession>
<dbReference type="Proteomes" id="UP000295707">
    <property type="component" value="Unassembled WGS sequence"/>
</dbReference>
<dbReference type="GO" id="GO:0005737">
    <property type="term" value="C:cytoplasm"/>
    <property type="evidence" value="ECO:0007669"/>
    <property type="project" value="UniProtKB-SubCell"/>
</dbReference>
<dbReference type="RefSeq" id="WP_132971361.1">
    <property type="nucleotide sequence ID" value="NZ_SMFX01000001.1"/>
</dbReference>
<comment type="function">
    <text evidence="5">Bidirectionally degrades single-stranded DNA into large acid-insoluble oligonucleotides, which are then degraded further into small acid-soluble oligonucleotides.</text>
</comment>
<evidence type="ECO:0000256" key="2">
    <source>
        <dbReference type="ARBA" id="ARBA00022722"/>
    </source>
</evidence>
<name>A0A4R1H8C7_9GAMM</name>
<sequence>MTQPTRNILTVSRLNQEARELLETGLGRLWVEGEISNLARPASGHLYFTLKDARAQVSCALFRNRAVRLRFSPENGAQVLIRGQVSLYEARGNYQLIVDQMEEAGDGALRRAFEELKTRLFNEGLFDEAGKQPLPDLPRCIGVITSPSGAAIRDVLTVLKRRFPGIPVIIYPTRVQGEGAAEEIVAALRTANKRADCDVLLLTRGGGSLEDLWPFNEEKVARAVAASSLPLVSAVGHEVDVVITDFVADARAATPSAAAELLSPDRDEVITRVKQLAIRLKQQVTRRLQRQHEQFDWLVRRLQQRHPGHYLDQQIQRLDELEQRLNRAMQQQITQRQARLQTASAKLRQHHPGRLLESLEARNRDLAQRLRYCINIQLSKYRGELATLSRTLETVSPLATLQRGYSITLAASNGSIITDSGQTRPGDTLETRLAKGRIFSTVTDTES</sequence>
<dbReference type="PANTHER" id="PTHR30008">
    <property type="entry name" value="EXODEOXYRIBONUCLEASE 7 LARGE SUBUNIT"/>
    <property type="match status" value="1"/>
</dbReference>
<dbReference type="Pfam" id="PF02601">
    <property type="entry name" value="Exonuc_VII_L"/>
    <property type="match status" value="1"/>
</dbReference>
<dbReference type="InterPro" id="IPR003753">
    <property type="entry name" value="Exonuc_VII_L"/>
</dbReference>
<proteinExistence type="inferred from homology"/>
<dbReference type="GO" id="GO:0003676">
    <property type="term" value="F:nucleic acid binding"/>
    <property type="evidence" value="ECO:0007669"/>
    <property type="project" value="InterPro"/>
</dbReference>
<feature type="domain" description="OB-fold nucleic acid binding" evidence="9">
    <location>
        <begin position="9"/>
        <end position="102"/>
    </location>
</feature>
<gene>
    <name evidence="5" type="primary">xseA</name>
    <name evidence="10" type="ORF">DFR30_0718</name>
</gene>
<comment type="subcellular location">
    <subcellularLocation>
        <location evidence="5 6">Cytoplasm</location>
    </subcellularLocation>
</comment>
<organism evidence="10 11">
    <name type="scientific">Thiogranum longum</name>
    <dbReference type="NCBI Taxonomy" id="1537524"/>
    <lineage>
        <taxon>Bacteria</taxon>
        <taxon>Pseudomonadati</taxon>
        <taxon>Pseudomonadota</taxon>
        <taxon>Gammaproteobacteria</taxon>
        <taxon>Chromatiales</taxon>
        <taxon>Ectothiorhodospiraceae</taxon>
        <taxon>Thiogranum</taxon>
    </lineage>
</organism>
<dbReference type="EC" id="3.1.11.6" evidence="5"/>
<dbReference type="GO" id="GO:0009318">
    <property type="term" value="C:exodeoxyribonuclease VII complex"/>
    <property type="evidence" value="ECO:0007669"/>
    <property type="project" value="UniProtKB-UniRule"/>
</dbReference>
<dbReference type="PANTHER" id="PTHR30008:SF0">
    <property type="entry name" value="EXODEOXYRIBONUCLEASE 7 LARGE SUBUNIT"/>
    <property type="match status" value="1"/>
</dbReference>